<comment type="caution">
    <text evidence="2">The sequence shown here is derived from an EMBL/GenBank/DDBJ whole genome shotgun (WGS) entry which is preliminary data.</text>
</comment>
<proteinExistence type="predicted"/>
<organism evidence="2 3">
    <name type="scientific">Aequorivita antarctica</name>
    <dbReference type="NCBI Taxonomy" id="153266"/>
    <lineage>
        <taxon>Bacteria</taxon>
        <taxon>Pseudomonadati</taxon>
        <taxon>Bacteroidota</taxon>
        <taxon>Flavobacteriia</taxon>
        <taxon>Flavobacteriales</taxon>
        <taxon>Flavobacteriaceae</taxon>
        <taxon>Aequorivita</taxon>
    </lineage>
</organism>
<dbReference type="RefSeq" id="WP_111845750.1">
    <property type="nucleotide sequence ID" value="NZ_UEGI01000024.1"/>
</dbReference>
<sequence>MITKKAHYISGLIVTSFIGIHLFNHSLSILGPERHIEMMNTLRLLYRNIYVEFILLSAIIFQIISGIALFKKTLKIKLSLLEKLHNWTGIYLACFFVIHLIAILSGRLLLNLDTNFYFGATGINSFPLNLFFIPYYGLAIFSFFGHVASIHRKKMKFTFLGFTPKGQSVLILLIGFFLIFLIFYGLTGHFKGVKIPNEYKMLIGK</sequence>
<dbReference type="GO" id="GO:0016020">
    <property type="term" value="C:membrane"/>
    <property type="evidence" value="ECO:0007669"/>
    <property type="project" value="InterPro"/>
</dbReference>
<gene>
    <name evidence="2" type="ORF">ESU54_17040</name>
</gene>
<name>A0A5C6YUV2_9FLAO</name>
<dbReference type="InterPro" id="IPR034804">
    <property type="entry name" value="SQR/QFR_C/D"/>
</dbReference>
<evidence type="ECO:0000256" key="1">
    <source>
        <dbReference type="SAM" id="Phobius"/>
    </source>
</evidence>
<reference evidence="2 3" key="1">
    <citation type="submission" date="2019-08" db="EMBL/GenBank/DDBJ databases">
        <title>Genome of Aequorivita antarctica SW49 (type strain).</title>
        <authorList>
            <person name="Bowman J.P."/>
        </authorList>
    </citation>
    <scope>NUCLEOTIDE SEQUENCE [LARGE SCALE GENOMIC DNA]</scope>
    <source>
        <strain evidence="2 3">SW49</strain>
    </source>
</reference>
<feature type="transmembrane region" description="Helical" evidence="1">
    <location>
        <begin position="169"/>
        <end position="187"/>
    </location>
</feature>
<keyword evidence="1" id="KW-0812">Transmembrane</keyword>
<feature type="transmembrane region" description="Helical" evidence="1">
    <location>
        <begin position="49"/>
        <end position="70"/>
    </location>
</feature>
<dbReference type="SUPFAM" id="SSF81343">
    <property type="entry name" value="Fumarate reductase respiratory complex transmembrane subunits"/>
    <property type="match status" value="1"/>
</dbReference>
<evidence type="ECO:0000313" key="3">
    <source>
        <dbReference type="Proteomes" id="UP000321497"/>
    </source>
</evidence>
<dbReference type="EMBL" id="VORT01000020">
    <property type="protein sequence ID" value="TXD71350.1"/>
    <property type="molecule type" value="Genomic_DNA"/>
</dbReference>
<dbReference type="Proteomes" id="UP000321497">
    <property type="component" value="Unassembled WGS sequence"/>
</dbReference>
<accession>A0A5C6YUV2</accession>
<keyword evidence="3" id="KW-1185">Reference proteome</keyword>
<keyword evidence="1" id="KW-0472">Membrane</keyword>
<evidence type="ECO:0000313" key="2">
    <source>
        <dbReference type="EMBL" id="TXD71350.1"/>
    </source>
</evidence>
<feature type="transmembrane region" description="Helical" evidence="1">
    <location>
        <begin position="90"/>
        <end position="110"/>
    </location>
</feature>
<feature type="transmembrane region" description="Helical" evidence="1">
    <location>
        <begin position="7"/>
        <end position="29"/>
    </location>
</feature>
<protein>
    <submittedName>
        <fullName evidence="2">DUF4405 domain-containing protein</fullName>
    </submittedName>
</protein>
<feature type="transmembrane region" description="Helical" evidence="1">
    <location>
        <begin position="130"/>
        <end position="148"/>
    </location>
</feature>
<dbReference type="AlphaFoldDB" id="A0A5C6YUV2"/>
<dbReference type="OrthoDB" id="8114024at2"/>
<keyword evidence="1" id="KW-1133">Transmembrane helix</keyword>